<feature type="compositionally biased region" description="Polar residues" evidence="2">
    <location>
        <begin position="32"/>
        <end position="44"/>
    </location>
</feature>
<keyword evidence="1" id="KW-0206">Cytoskeleton</keyword>
<proteinExistence type="predicted"/>
<dbReference type="Pfam" id="PF00635">
    <property type="entry name" value="Motile_Sperm"/>
    <property type="match status" value="1"/>
</dbReference>
<keyword evidence="1" id="KW-0963">Cytoplasm</keyword>
<sequence>MFDILVIFAIFSIQFILCGEKKSNGPAKPKSVKTNEGGSQIGNVQPQIPQTPTPQEEEKKEEEEKKDDGEKKEEEKKDTNEANARIEEEKKKEEERKLEEEKKKKDAEDLKKNQEKGAHIQIEDGAFLEFKTAENEQKKIAVKNVHNKKIMFKVRSSNNTDYMVNPVFGTIEPGATFVFAVTHKQSAAPKDDKLVFMNTVFGGDETDLEKTFKASKMTGDAVTVKMSAK</sequence>
<evidence type="ECO:0000256" key="2">
    <source>
        <dbReference type="SAM" id="MobiDB-lite"/>
    </source>
</evidence>
<dbReference type="SUPFAM" id="SSF49354">
    <property type="entry name" value="PapD-like"/>
    <property type="match status" value="1"/>
</dbReference>
<accession>A0A9P1INQ7</accession>
<evidence type="ECO:0000259" key="4">
    <source>
        <dbReference type="PROSITE" id="PS50202"/>
    </source>
</evidence>
<gene>
    <name evidence="5" type="ORF">CAMP_LOCUS11023</name>
</gene>
<feature type="compositionally biased region" description="Low complexity" evidence="2">
    <location>
        <begin position="45"/>
        <end position="54"/>
    </location>
</feature>
<dbReference type="PROSITE" id="PS50202">
    <property type="entry name" value="MSP"/>
    <property type="match status" value="1"/>
</dbReference>
<comment type="function">
    <text evidence="1">Central component in molecular interactions underlying sperm crawling. Forms an extensive filament system that extends from sperm villipoda, along the leading edge of the pseudopod.</text>
</comment>
<comment type="caution">
    <text evidence="5">The sequence shown here is derived from an EMBL/GenBank/DDBJ whole genome shotgun (WGS) entry which is preliminary data.</text>
</comment>
<feature type="signal peptide" evidence="3">
    <location>
        <begin position="1"/>
        <end position="18"/>
    </location>
</feature>
<evidence type="ECO:0000313" key="5">
    <source>
        <dbReference type="EMBL" id="CAI5448386.1"/>
    </source>
</evidence>
<evidence type="ECO:0000313" key="6">
    <source>
        <dbReference type="Proteomes" id="UP001152747"/>
    </source>
</evidence>
<evidence type="ECO:0000256" key="3">
    <source>
        <dbReference type="SAM" id="SignalP"/>
    </source>
</evidence>
<organism evidence="5 6">
    <name type="scientific">Caenorhabditis angaria</name>
    <dbReference type="NCBI Taxonomy" id="860376"/>
    <lineage>
        <taxon>Eukaryota</taxon>
        <taxon>Metazoa</taxon>
        <taxon>Ecdysozoa</taxon>
        <taxon>Nematoda</taxon>
        <taxon>Chromadorea</taxon>
        <taxon>Rhabditida</taxon>
        <taxon>Rhabditina</taxon>
        <taxon>Rhabditomorpha</taxon>
        <taxon>Rhabditoidea</taxon>
        <taxon>Rhabditidae</taxon>
        <taxon>Peloderinae</taxon>
        <taxon>Caenorhabditis</taxon>
    </lineage>
</organism>
<feature type="chain" id="PRO_5040389492" description="Major sperm protein" evidence="3">
    <location>
        <begin position="19"/>
        <end position="229"/>
    </location>
</feature>
<dbReference type="InterPro" id="IPR013783">
    <property type="entry name" value="Ig-like_fold"/>
</dbReference>
<feature type="compositionally biased region" description="Basic and acidic residues" evidence="2">
    <location>
        <begin position="56"/>
        <end position="116"/>
    </location>
</feature>
<keyword evidence="3" id="KW-0732">Signal</keyword>
<dbReference type="PANTHER" id="PTHR21515">
    <property type="entry name" value="MAJOR SPERM PROTEIN"/>
    <property type="match status" value="1"/>
</dbReference>
<evidence type="ECO:0000256" key="1">
    <source>
        <dbReference type="RuleBase" id="RU003425"/>
    </source>
</evidence>
<dbReference type="EMBL" id="CANHGI010000004">
    <property type="protein sequence ID" value="CAI5448386.1"/>
    <property type="molecule type" value="Genomic_DNA"/>
</dbReference>
<protein>
    <recommendedName>
        <fullName evidence="1">Major sperm protein</fullName>
    </recommendedName>
</protein>
<dbReference type="Proteomes" id="UP001152747">
    <property type="component" value="Unassembled WGS sequence"/>
</dbReference>
<dbReference type="AlphaFoldDB" id="A0A9P1INQ7"/>
<name>A0A9P1INQ7_9PELO</name>
<feature type="region of interest" description="Disordered" evidence="2">
    <location>
        <begin position="22"/>
        <end position="116"/>
    </location>
</feature>
<dbReference type="InterPro" id="IPR000535">
    <property type="entry name" value="MSP_dom"/>
</dbReference>
<dbReference type="InterPro" id="IPR008962">
    <property type="entry name" value="PapD-like_sf"/>
</dbReference>
<dbReference type="PANTHER" id="PTHR21515:SF10">
    <property type="entry name" value="MAJOR SPERM PROTEIN"/>
    <property type="match status" value="1"/>
</dbReference>
<dbReference type="Gene3D" id="2.60.40.10">
    <property type="entry name" value="Immunoglobulins"/>
    <property type="match status" value="1"/>
</dbReference>
<dbReference type="OrthoDB" id="5860817at2759"/>
<reference evidence="5" key="1">
    <citation type="submission" date="2022-11" db="EMBL/GenBank/DDBJ databases">
        <authorList>
            <person name="Kikuchi T."/>
        </authorList>
    </citation>
    <scope>NUCLEOTIDE SEQUENCE</scope>
    <source>
        <strain evidence="5">PS1010</strain>
    </source>
</reference>
<keyword evidence="6" id="KW-1185">Reference proteome</keyword>
<feature type="domain" description="MSP" evidence="4">
    <location>
        <begin position="119"/>
        <end position="229"/>
    </location>
</feature>